<dbReference type="OrthoDB" id="2018313at2759"/>
<reference evidence="4" key="1">
    <citation type="submission" date="2019-11" db="EMBL/GenBank/DDBJ databases">
        <authorList>
            <person name="Liu Y."/>
            <person name="Hou J."/>
            <person name="Li T.-Q."/>
            <person name="Guan C.-H."/>
            <person name="Wu X."/>
            <person name="Wu H.-Z."/>
            <person name="Ling F."/>
            <person name="Zhang R."/>
            <person name="Shi X.-G."/>
            <person name="Ren J.-P."/>
            <person name="Chen E.-F."/>
            <person name="Sun J.-M."/>
        </authorList>
    </citation>
    <scope>NUCLEOTIDE SEQUENCE</scope>
    <source>
        <strain evidence="4">Adult_tree_wgs_1</strain>
        <tissue evidence="4">Leaves</tissue>
    </source>
</reference>
<evidence type="ECO:0000313" key="4">
    <source>
        <dbReference type="EMBL" id="KAF7144451.1"/>
    </source>
</evidence>
<dbReference type="GO" id="GO:0006952">
    <property type="term" value="P:defense response"/>
    <property type="evidence" value="ECO:0007669"/>
    <property type="project" value="UniProtKB-ARBA"/>
</dbReference>
<dbReference type="SMART" id="SM00364">
    <property type="entry name" value="LRR_BAC"/>
    <property type="match status" value="7"/>
</dbReference>
<keyword evidence="2" id="KW-0677">Repeat</keyword>
<gene>
    <name evidence="4" type="ORF">RHSIM_Rhsim04G0017200</name>
</gene>
<dbReference type="AlphaFoldDB" id="A0A834GZY2"/>
<dbReference type="EMBL" id="WJXA01000004">
    <property type="protein sequence ID" value="KAF7144451.1"/>
    <property type="molecule type" value="Genomic_DNA"/>
</dbReference>
<dbReference type="InterPro" id="IPR001611">
    <property type="entry name" value="Leu-rich_rpt"/>
</dbReference>
<dbReference type="InterPro" id="IPR032675">
    <property type="entry name" value="LRR_dom_sf"/>
</dbReference>
<dbReference type="PROSITE" id="PS51450">
    <property type="entry name" value="LRR"/>
    <property type="match status" value="1"/>
</dbReference>
<feature type="domain" description="Disease resistance R13L4/SHOC-2-like LRR" evidence="3">
    <location>
        <begin position="18"/>
        <end position="91"/>
    </location>
</feature>
<name>A0A834GZY2_RHOSS</name>
<dbReference type="SMART" id="SM00369">
    <property type="entry name" value="LRR_TYP"/>
    <property type="match status" value="7"/>
</dbReference>
<keyword evidence="1" id="KW-0433">Leucine-rich repeat</keyword>
<dbReference type="PANTHER" id="PTHR48051:SF1">
    <property type="entry name" value="RAS SUPPRESSOR PROTEIN 1"/>
    <property type="match status" value="1"/>
</dbReference>
<dbReference type="InterPro" id="IPR050216">
    <property type="entry name" value="LRR_domain-containing"/>
</dbReference>
<evidence type="ECO:0000313" key="5">
    <source>
        <dbReference type="Proteomes" id="UP000626092"/>
    </source>
</evidence>
<dbReference type="PANTHER" id="PTHR48051">
    <property type="match status" value="1"/>
</dbReference>
<proteinExistence type="predicted"/>
<sequence length="468" mass="51890">MDSIGLSLTPVQASSCLTELYLKDCNLSCLSEEIGNLISLRTLDLTQNNLSTLPDGICNLTRLKHLDLEANNVSNLPSGIGSLTSLEELVLSRNSLCTLPDTIGKLSCLKGLLVEYNNLSTLPDGICNLTRLKHLDLKANNVSNLPSGIGSLTSLESLILTRNSLCTLPDTIGKLSCLKNLFVGNNKLSHLPSEIGDLDSLRWLELECNNGFRALPESISKLVYLERLFLGYNISLRSLPKLTLTTTVSAESCPSLESPPLELDQLGRHADYSGSNKLVENNYLTSLLKQLPKSKGLSKLKDVVDIILPAGEEELRIWFPYHDGRGPNVSFVVPPSPSVNQKILGWILRFVVCAPRGTYLHQPWVSIKGVICNKIPWHHVASRIVYPPEVDHVWLMYIPQGHRGLQLEGGDEVEIPMYLASNVPMSIAIEVTHPNTYVKKWAIDLIYEGDEIHKANDTWWQVAYNIQL</sequence>
<evidence type="ECO:0000256" key="2">
    <source>
        <dbReference type="ARBA" id="ARBA00022737"/>
    </source>
</evidence>
<accession>A0A834GZY2</accession>
<dbReference type="Gene3D" id="3.80.10.10">
    <property type="entry name" value="Ribonuclease Inhibitor"/>
    <property type="match status" value="2"/>
</dbReference>
<dbReference type="Proteomes" id="UP000626092">
    <property type="component" value="Unassembled WGS sequence"/>
</dbReference>
<dbReference type="InterPro" id="IPR003591">
    <property type="entry name" value="Leu-rich_rpt_typical-subtyp"/>
</dbReference>
<evidence type="ECO:0000256" key="1">
    <source>
        <dbReference type="ARBA" id="ARBA00022614"/>
    </source>
</evidence>
<dbReference type="Pfam" id="PF13855">
    <property type="entry name" value="LRR_8"/>
    <property type="match status" value="1"/>
</dbReference>
<organism evidence="4 5">
    <name type="scientific">Rhododendron simsii</name>
    <name type="common">Sims's rhododendron</name>
    <dbReference type="NCBI Taxonomy" id="118357"/>
    <lineage>
        <taxon>Eukaryota</taxon>
        <taxon>Viridiplantae</taxon>
        <taxon>Streptophyta</taxon>
        <taxon>Embryophyta</taxon>
        <taxon>Tracheophyta</taxon>
        <taxon>Spermatophyta</taxon>
        <taxon>Magnoliopsida</taxon>
        <taxon>eudicotyledons</taxon>
        <taxon>Gunneridae</taxon>
        <taxon>Pentapetalae</taxon>
        <taxon>asterids</taxon>
        <taxon>Ericales</taxon>
        <taxon>Ericaceae</taxon>
        <taxon>Ericoideae</taxon>
        <taxon>Rhodoreae</taxon>
        <taxon>Rhododendron</taxon>
    </lineage>
</organism>
<dbReference type="SUPFAM" id="SSF52058">
    <property type="entry name" value="L domain-like"/>
    <property type="match status" value="1"/>
</dbReference>
<protein>
    <recommendedName>
        <fullName evidence="3">Disease resistance R13L4/SHOC-2-like LRR domain-containing protein</fullName>
    </recommendedName>
</protein>
<evidence type="ECO:0000259" key="3">
    <source>
        <dbReference type="Pfam" id="PF23598"/>
    </source>
</evidence>
<dbReference type="Pfam" id="PF23598">
    <property type="entry name" value="LRR_14"/>
    <property type="match status" value="1"/>
</dbReference>
<dbReference type="GO" id="GO:0005737">
    <property type="term" value="C:cytoplasm"/>
    <property type="evidence" value="ECO:0007669"/>
    <property type="project" value="TreeGrafter"/>
</dbReference>
<comment type="caution">
    <text evidence="4">The sequence shown here is derived from an EMBL/GenBank/DDBJ whole genome shotgun (WGS) entry which is preliminary data.</text>
</comment>
<keyword evidence="5" id="KW-1185">Reference proteome</keyword>
<dbReference type="GO" id="GO:0051707">
    <property type="term" value="P:response to other organism"/>
    <property type="evidence" value="ECO:0007669"/>
    <property type="project" value="UniProtKB-ARBA"/>
</dbReference>
<dbReference type="InterPro" id="IPR055414">
    <property type="entry name" value="LRR_R13L4/SHOC2-like"/>
</dbReference>